<evidence type="ECO:0000313" key="3">
    <source>
        <dbReference type="Proteomes" id="UP000008068"/>
    </source>
</evidence>
<dbReference type="OrthoDB" id="5861142at2759"/>
<feature type="transmembrane region" description="Helical" evidence="1">
    <location>
        <begin position="579"/>
        <end position="603"/>
    </location>
</feature>
<protein>
    <recommendedName>
        <fullName evidence="4">G protein-coupled receptor</fullName>
    </recommendedName>
</protein>
<accession>G0MTZ5</accession>
<keyword evidence="1" id="KW-0472">Membrane</keyword>
<feature type="transmembrane region" description="Helical" evidence="1">
    <location>
        <begin position="245"/>
        <end position="269"/>
    </location>
</feature>
<keyword evidence="1" id="KW-0812">Transmembrane</keyword>
<dbReference type="EMBL" id="GL379812">
    <property type="protein sequence ID" value="EGT44041.1"/>
    <property type="molecule type" value="Genomic_DNA"/>
</dbReference>
<dbReference type="InterPro" id="IPR019429">
    <property type="entry name" value="7TM_GPCR_serpentine_rcpt_Sri"/>
</dbReference>
<reference evidence="3" key="1">
    <citation type="submission" date="2011-07" db="EMBL/GenBank/DDBJ databases">
        <authorList>
            <consortium name="Caenorhabditis brenneri Sequencing and Analysis Consortium"/>
            <person name="Wilson R.K."/>
        </authorList>
    </citation>
    <scope>NUCLEOTIDE SEQUENCE [LARGE SCALE GENOMIC DNA]</scope>
    <source>
        <strain evidence="3">PB2801</strain>
    </source>
</reference>
<organism evidence="3">
    <name type="scientific">Caenorhabditis brenneri</name>
    <name type="common">Nematode worm</name>
    <dbReference type="NCBI Taxonomy" id="135651"/>
    <lineage>
        <taxon>Eukaryota</taxon>
        <taxon>Metazoa</taxon>
        <taxon>Ecdysozoa</taxon>
        <taxon>Nematoda</taxon>
        <taxon>Chromadorea</taxon>
        <taxon>Rhabditida</taxon>
        <taxon>Rhabditina</taxon>
        <taxon>Rhabditomorpha</taxon>
        <taxon>Rhabditoidea</taxon>
        <taxon>Rhabditidae</taxon>
        <taxon>Peloderinae</taxon>
        <taxon>Caenorhabditis</taxon>
    </lineage>
</organism>
<feature type="transmembrane region" description="Helical" evidence="1">
    <location>
        <begin position="422"/>
        <end position="442"/>
    </location>
</feature>
<dbReference type="AlphaFoldDB" id="G0MTZ5"/>
<dbReference type="PANTHER" id="PTHR45830:SF17">
    <property type="entry name" value="G PROTEIN-COUPLED RECEPTOR"/>
    <property type="match status" value="1"/>
</dbReference>
<feature type="transmembrane region" description="Helical" evidence="1">
    <location>
        <begin position="15"/>
        <end position="36"/>
    </location>
</feature>
<feature type="transmembrane region" description="Helical" evidence="1">
    <location>
        <begin position="48"/>
        <end position="67"/>
    </location>
</feature>
<feature type="transmembrane region" description="Helical" evidence="1">
    <location>
        <begin position="135"/>
        <end position="155"/>
    </location>
</feature>
<dbReference type="Gene3D" id="1.20.1070.10">
    <property type="entry name" value="Rhodopsin 7-helix transmembrane proteins"/>
    <property type="match status" value="2"/>
</dbReference>
<evidence type="ECO:0000256" key="1">
    <source>
        <dbReference type="SAM" id="Phobius"/>
    </source>
</evidence>
<keyword evidence="3" id="KW-1185">Reference proteome</keyword>
<feature type="transmembrane region" description="Helical" evidence="1">
    <location>
        <begin position="194"/>
        <end position="224"/>
    </location>
</feature>
<name>G0MTZ5_CAEBE</name>
<dbReference type="HOGENOM" id="CLU_422269_0_0_1"/>
<dbReference type="STRING" id="135651.G0MTZ5"/>
<feature type="transmembrane region" description="Helical" evidence="1">
    <location>
        <begin position="335"/>
        <end position="354"/>
    </location>
</feature>
<feature type="transmembrane region" description="Helical" evidence="1">
    <location>
        <begin position="532"/>
        <end position="556"/>
    </location>
</feature>
<feature type="transmembrane region" description="Helical" evidence="1">
    <location>
        <begin position="481"/>
        <end position="511"/>
    </location>
</feature>
<keyword evidence="1" id="KW-1133">Transmembrane helix</keyword>
<sequence length="629" mass="72417">MSLQLNSQLSSFAEVLFDIAGIVDFITNSIVIYLILWKSSNMKTFRYYLLYFQFCTLILDLYLAFLMKPIPVFPVIGGYTNGILYSLFGVNAHFQMGIQIFLMGIQEIAIGCTFLKKHQSIVPVTGKHRLKKKSYWMLIVFSHFFVFAMVVMFQFSRISGQQQINYMRNNFPELEHLLKTHPSLEVCDRVQNPIILYSLLIFFVGILFALFLVSGLSLDMFLALKRHKFSGSKQNMNQHREIFRSIFAQFAVISLCFLPPLTALLFLILEVPNTQGFLPASLHSILVMSLQLNSQLPLFAEVLFDIAGVLDFLSNSIVIYLIFWKSANMKTFRYYLFYFQFCTLILDLYLAFLMKPIPLFPVIGGYTNGILYSLSGVKAHFQMSIQIFLMGIQEAAIACTFLKKHQSIVPVTGKHGLKKSTYWLWISFFHFIVFVIVVMFQFSRIADQQQIDYMRNNFPELEHLLEIHPSLEVYDRVQNPIILYSLLLLLAGILFALFLISALSLDMFLALKRHKFSGSKHNMNQHREIFRSIFAQFAVISLCFLPPLTALLFLILEVPNTQGTLFFKLLGSRSSDKELSVWSSAMVCTFSFHSFLGALVFILTYPPYRRTVFGCCRKKRKSPKISAIS</sequence>
<dbReference type="Pfam" id="PF10327">
    <property type="entry name" value="7TM_GPCR_Sri"/>
    <property type="match status" value="2"/>
</dbReference>
<dbReference type="eggNOG" id="ENOG502THK5">
    <property type="taxonomic scope" value="Eukaryota"/>
</dbReference>
<evidence type="ECO:0000313" key="2">
    <source>
        <dbReference type="EMBL" id="EGT44041.1"/>
    </source>
</evidence>
<dbReference type="SUPFAM" id="SSF81321">
    <property type="entry name" value="Family A G protein-coupled receptor-like"/>
    <property type="match status" value="2"/>
</dbReference>
<dbReference type="InParanoid" id="G0MTZ5"/>
<feature type="transmembrane region" description="Helical" evidence="1">
    <location>
        <begin position="302"/>
        <end position="323"/>
    </location>
</feature>
<dbReference type="PANTHER" id="PTHR45830">
    <property type="entry name" value="SERPENTINE RECEPTOR, CLASS I"/>
    <property type="match status" value="1"/>
</dbReference>
<dbReference type="Proteomes" id="UP000008068">
    <property type="component" value="Unassembled WGS sequence"/>
</dbReference>
<proteinExistence type="predicted"/>
<evidence type="ECO:0008006" key="4">
    <source>
        <dbReference type="Google" id="ProtNLM"/>
    </source>
</evidence>
<gene>
    <name evidence="2" type="ORF">CAEBREN_05534</name>
</gene>